<feature type="non-terminal residue" evidence="11">
    <location>
        <position position="1"/>
    </location>
</feature>
<dbReference type="InterPro" id="IPR024166">
    <property type="entry name" value="rRNA_assembly_KRR1"/>
</dbReference>
<dbReference type="InterPro" id="IPR041174">
    <property type="entry name" value="KRR1-like_KH1"/>
</dbReference>
<dbReference type="GO" id="GO:0003723">
    <property type="term" value="F:RNA binding"/>
    <property type="evidence" value="ECO:0007669"/>
    <property type="project" value="UniProtKB-KW"/>
</dbReference>
<dbReference type="Proteomes" id="UP000784294">
    <property type="component" value="Unassembled WGS sequence"/>
</dbReference>
<dbReference type="Pfam" id="PF17903">
    <property type="entry name" value="KH_KRR1_1st"/>
    <property type="match status" value="1"/>
</dbReference>
<evidence type="ECO:0000259" key="9">
    <source>
        <dbReference type="Pfam" id="PF17903"/>
    </source>
</evidence>
<evidence type="ECO:0000256" key="5">
    <source>
        <dbReference type="ARBA" id="ARBA00022884"/>
    </source>
</evidence>
<dbReference type="GO" id="GO:0032040">
    <property type="term" value="C:small-subunit processome"/>
    <property type="evidence" value="ECO:0007669"/>
    <property type="project" value="TreeGrafter"/>
</dbReference>
<dbReference type="AlphaFoldDB" id="A0A448WXH9"/>
<gene>
    <name evidence="11" type="ORF">PXEA_LOCUS16141</name>
</gene>
<evidence type="ECO:0000313" key="11">
    <source>
        <dbReference type="EMBL" id="VEL22701.1"/>
    </source>
</evidence>
<feature type="domain" description="KRR1 small subunit processome component second KH" evidence="10">
    <location>
        <begin position="59"/>
        <end position="137"/>
    </location>
</feature>
<comment type="similarity">
    <text evidence="2">Belongs to the KRR1 family.</text>
</comment>
<evidence type="ECO:0000256" key="8">
    <source>
        <dbReference type="ARBA" id="ARBA00032993"/>
    </source>
</evidence>
<evidence type="ECO:0000256" key="1">
    <source>
        <dbReference type="ARBA" id="ARBA00004604"/>
    </source>
</evidence>
<dbReference type="InterPro" id="IPR048548">
    <property type="entry name" value="KRR1-like_KH2"/>
</dbReference>
<protein>
    <recommendedName>
        <fullName evidence="8">KRR-R motif-containing protein 1</fullName>
    </recommendedName>
</protein>
<dbReference type="GO" id="GO:0006364">
    <property type="term" value="P:rRNA processing"/>
    <property type="evidence" value="ECO:0007669"/>
    <property type="project" value="UniProtKB-KW"/>
</dbReference>
<evidence type="ECO:0000313" key="12">
    <source>
        <dbReference type="Proteomes" id="UP000784294"/>
    </source>
</evidence>
<keyword evidence="12" id="KW-1185">Reference proteome</keyword>
<evidence type="ECO:0000256" key="3">
    <source>
        <dbReference type="ARBA" id="ARBA00022517"/>
    </source>
</evidence>
<comment type="subcellular location">
    <subcellularLocation>
        <location evidence="1">Nucleus</location>
        <location evidence="1">Nucleolus</location>
    </subcellularLocation>
</comment>
<dbReference type="SUPFAM" id="SSF54791">
    <property type="entry name" value="Eukaryotic type KH-domain (KH-domain type I)"/>
    <property type="match status" value="1"/>
</dbReference>
<reference evidence="11" key="1">
    <citation type="submission" date="2018-11" db="EMBL/GenBank/DDBJ databases">
        <authorList>
            <consortium name="Pathogen Informatics"/>
        </authorList>
    </citation>
    <scope>NUCLEOTIDE SEQUENCE</scope>
</reference>
<keyword evidence="4" id="KW-0698">rRNA processing</keyword>
<dbReference type="EMBL" id="CAAALY010057927">
    <property type="protein sequence ID" value="VEL22701.1"/>
    <property type="molecule type" value="Genomic_DNA"/>
</dbReference>
<name>A0A448WXH9_9PLAT</name>
<evidence type="ECO:0000256" key="4">
    <source>
        <dbReference type="ARBA" id="ARBA00022552"/>
    </source>
</evidence>
<evidence type="ECO:0000256" key="6">
    <source>
        <dbReference type="ARBA" id="ARBA00023242"/>
    </source>
</evidence>
<keyword evidence="7" id="KW-0687">Ribonucleoprotein</keyword>
<keyword evidence="5" id="KW-0694">RNA-binding</keyword>
<proteinExistence type="inferred from homology"/>
<evidence type="ECO:0000256" key="2">
    <source>
        <dbReference type="ARBA" id="ARBA00009344"/>
    </source>
</evidence>
<evidence type="ECO:0000256" key="7">
    <source>
        <dbReference type="ARBA" id="ARBA00023274"/>
    </source>
</evidence>
<keyword evidence="6" id="KW-0539">Nucleus</keyword>
<accession>A0A448WXH9</accession>
<feature type="domain" description="KRR1 small subunit processome component first KH" evidence="9">
    <location>
        <begin position="4"/>
        <end position="56"/>
    </location>
</feature>
<comment type="caution">
    <text evidence="11">The sequence shown here is derived from an EMBL/GenBank/DDBJ whole genome shotgun (WGS) entry which is preliminary data.</text>
</comment>
<dbReference type="PANTHER" id="PTHR12581:SF0">
    <property type="entry name" value="KRR1 SMALL SUBUNIT PROCESSOME COMPONENT HOMOLOG"/>
    <property type="match status" value="1"/>
</dbReference>
<keyword evidence="3" id="KW-0690">Ribosome biogenesis</keyword>
<dbReference type="InterPro" id="IPR036612">
    <property type="entry name" value="KH_dom_type_1_sf"/>
</dbReference>
<dbReference type="Gene3D" id="3.30.1370.10">
    <property type="entry name" value="K Homology domain, type 1"/>
    <property type="match status" value="2"/>
</dbReference>
<evidence type="ECO:0000259" key="10">
    <source>
        <dbReference type="Pfam" id="PF21800"/>
    </source>
</evidence>
<dbReference type="Pfam" id="PF21800">
    <property type="entry name" value="KH_KRR1_2nd"/>
    <property type="match status" value="1"/>
</dbReference>
<organism evidence="11 12">
    <name type="scientific">Protopolystoma xenopodis</name>
    <dbReference type="NCBI Taxonomy" id="117903"/>
    <lineage>
        <taxon>Eukaryota</taxon>
        <taxon>Metazoa</taxon>
        <taxon>Spiralia</taxon>
        <taxon>Lophotrochozoa</taxon>
        <taxon>Platyhelminthes</taxon>
        <taxon>Monogenea</taxon>
        <taxon>Polyopisthocotylea</taxon>
        <taxon>Polystomatidea</taxon>
        <taxon>Polystomatidae</taxon>
        <taxon>Protopolystoma</taxon>
    </lineage>
</organism>
<sequence length="167" mass="19323">MFLQRIRGDLNLAESTIGVQTTRKTFDPFIILKARDFIRLLSRSTPLEQAVRVLEDDIFADIIEMHLIKKKRFIKRRNRLVGHEGETLKAIELATDCHITILGKTVSAVRKIVDECIHDNIHPAYTIKRLIVMQKLASDPTKKDVSWEPFLPKAKKKALSKRWKPIN</sequence>
<dbReference type="OrthoDB" id="441223at2759"/>
<dbReference type="PANTHER" id="PTHR12581">
    <property type="entry name" value="HIV-1 REV BINDING PROTEIN 2, 3"/>
    <property type="match status" value="1"/>
</dbReference>